<keyword evidence="2" id="KW-0732">Signal</keyword>
<gene>
    <name evidence="3" type="ORF">ENSA5_66730</name>
</gene>
<accession>A0A2S9XBH8</accession>
<feature type="signal peptide" evidence="2">
    <location>
        <begin position="1"/>
        <end position="22"/>
    </location>
</feature>
<evidence type="ECO:0000256" key="1">
    <source>
        <dbReference type="SAM" id="MobiDB-lite"/>
    </source>
</evidence>
<dbReference type="EMBL" id="PVNK01000291">
    <property type="protein sequence ID" value="PRP90212.1"/>
    <property type="molecule type" value="Genomic_DNA"/>
</dbReference>
<dbReference type="RefSeq" id="WP_106395818.1">
    <property type="nucleotide sequence ID" value="NZ_PVNK01000291.1"/>
</dbReference>
<dbReference type="AlphaFoldDB" id="A0A2S9XBH8"/>
<sequence length="497" mass="52981">MQKRHLHSLPALLLSLAAGPLACFQGDDLDLDDLAEAETEALDEDGGEDPDEGEHPALEAPAPAEGDTTPELTLLVNGSSTPELVRSATELVMSAEVRDDIGVERVEFYLGEELVETDTEAPYEARLVAPDASFNGAHALVAVAYDEAANTTEDAIELAVEMPETGTLEWVYEGAPGEDWVGVFPGPDGGALVVGRDRLLRVSAEGEALSSWDFPYPISVATADHGGGIIALGANAGTAGTLFFSRFDADGIVTSVQLVPEFGDVEEGFSITDAAVGHNDRLMIAALSSYAGQETARLSSVTNTDEVVEEWHRYQLREGERSLGAPARVAVGPSGEIFMTVEFALDSDSAWGQVRRYGQGGYQHWYSEDAQPKSSGDLALAVNEHGVFAGGRQEGEAAIRKFDELGEQLGLYYLDGEALTAMELIDDELVYVTRGGNSVDGVVGRMSVDGEPRWSVTTDEGLANPSNPEDLAVTRVGHVYVLSELDLGAPRLARFHP</sequence>
<keyword evidence="4" id="KW-1185">Reference proteome</keyword>
<dbReference type="InterPro" id="IPR013783">
    <property type="entry name" value="Ig-like_fold"/>
</dbReference>
<dbReference type="Gene3D" id="2.60.40.10">
    <property type="entry name" value="Immunoglobulins"/>
    <property type="match status" value="1"/>
</dbReference>
<feature type="compositionally biased region" description="Acidic residues" evidence="1">
    <location>
        <begin position="39"/>
        <end position="52"/>
    </location>
</feature>
<comment type="caution">
    <text evidence="3">The sequence shown here is derived from an EMBL/GenBank/DDBJ whole genome shotgun (WGS) entry which is preliminary data.</text>
</comment>
<dbReference type="SUPFAM" id="SSF101898">
    <property type="entry name" value="NHL repeat"/>
    <property type="match status" value="1"/>
</dbReference>
<name>A0A2S9XBH8_9BACT</name>
<evidence type="ECO:0000313" key="3">
    <source>
        <dbReference type="EMBL" id="PRP90212.1"/>
    </source>
</evidence>
<feature type="chain" id="PRO_5015739865" evidence="2">
    <location>
        <begin position="23"/>
        <end position="497"/>
    </location>
</feature>
<evidence type="ECO:0000313" key="4">
    <source>
        <dbReference type="Proteomes" id="UP000237968"/>
    </source>
</evidence>
<dbReference type="OrthoDB" id="5378341at2"/>
<organism evidence="3 4">
    <name type="scientific">Enhygromyxa salina</name>
    <dbReference type="NCBI Taxonomy" id="215803"/>
    <lineage>
        <taxon>Bacteria</taxon>
        <taxon>Pseudomonadati</taxon>
        <taxon>Myxococcota</taxon>
        <taxon>Polyangia</taxon>
        <taxon>Nannocystales</taxon>
        <taxon>Nannocystaceae</taxon>
        <taxon>Enhygromyxa</taxon>
    </lineage>
</organism>
<dbReference type="Pfam" id="PF17957">
    <property type="entry name" value="Big_7"/>
    <property type="match status" value="1"/>
</dbReference>
<dbReference type="Proteomes" id="UP000237968">
    <property type="component" value="Unassembled WGS sequence"/>
</dbReference>
<evidence type="ECO:0000256" key="2">
    <source>
        <dbReference type="SAM" id="SignalP"/>
    </source>
</evidence>
<protein>
    <submittedName>
        <fullName evidence="3">Uncharacterized protein</fullName>
    </submittedName>
</protein>
<feature type="region of interest" description="Disordered" evidence="1">
    <location>
        <begin position="39"/>
        <end position="69"/>
    </location>
</feature>
<reference evidence="3 4" key="1">
    <citation type="submission" date="2018-03" db="EMBL/GenBank/DDBJ databases">
        <title>Draft Genome Sequences of the Obligatory Marine Myxobacteria Enhygromyxa salina SWB005.</title>
        <authorList>
            <person name="Poehlein A."/>
            <person name="Moghaddam J.A."/>
            <person name="Harms H."/>
            <person name="Alanjari M."/>
            <person name="Koenig G.M."/>
            <person name="Daniel R."/>
            <person name="Schaeberle T.F."/>
        </authorList>
    </citation>
    <scope>NUCLEOTIDE SEQUENCE [LARGE SCALE GENOMIC DNA]</scope>
    <source>
        <strain evidence="3 4">SWB005</strain>
    </source>
</reference>
<proteinExistence type="predicted"/>